<evidence type="ECO:0000256" key="1">
    <source>
        <dbReference type="SAM" id="Phobius"/>
    </source>
</evidence>
<keyword evidence="1" id="KW-0472">Membrane</keyword>
<comment type="caution">
    <text evidence="2">The sequence shown here is derived from an EMBL/GenBank/DDBJ whole genome shotgun (WGS) entry which is preliminary data.</text>
</comment>
<evidence type="ECO:0008006" key="4">
    <source>
        <dbReference type="Google" id="ProtNLM"/>
    </source>
</evidence>
<protein>
    <recommendedName>
        <fullName evidence="4">DUF2946 domain-containing protein</fullName>
    </recommendedName>
</protein>
<accession>A0A0A0HT79</accession>
<sequence>MVKTMFVVLFKAAMVWMVAISLLAIGFAHRPIPNAAQIGQAVYLAEFGPTAVDLCAESGDEDSGLVMGDCPACHLAGSILLLEPFLSFIDIELRATAAILVPAHMHGLGRTTNPATPVRAPPLA</sequence>
<keyword evidence="1" id="KW-1133">Transmembrane helix</keyword>
<feature type="transmembrane region" description="Helical" evidence="1">
    <location>
        <begin position="6"/>
        <end position="28"/>
    </location>
</feature>
<proteinExistence type="predicted"/>
<dbReference type="AlphaFoldDB" id="A0A0A0HT79"/>
<dbReference type="PATRIC" id="fig|1288298.3.peg.776"/>
<evidence type="ECO:0000313" key="2">
    <source>
        <dbReference type="EMBL" id="KGM89283.1"/>
    </source>
</evidence>
<evidence type="ECO:0000313" key="3">
    <source>
        <dbReference type="Proteomes" id="UP000030021"/>
    </source>
</evidence>
<dbReference type="Proteomes" id="UP000030021">
    <property type="component" value="Unassembled WGS sequence"/>
</dbReference>
<reference evidence="2 3" key="1">
    <citation type="submission" date="2013-01" db="EMBL/GenBank/DDBJ databases">
        <authorList>
            <person name="Fiebig A."/>
            <person name="Goeker M."/>
            <person name="Klenk H.-P.P."/>
        </authorList>
    </citation>
    <scope>NUCLEOTIDE SEQUENCE [LARGE SCALE GENOMIC DNA]</scope>
    <source>
        <strain evidence="2 3">DSM 17069</strain>
    </source>
</reference>
<name>A0A0A0HT79_9RHOB</name>
<dbReference type="HOGENOM" id="CLU_2002195_0_0_5"/>
<gene>
    <name evidence="2" type="ORF">rosmuc_00767</name>
</gene>
<dbReference type="EMBL" id="AONH01000002">
    <property type="protein sequence ID" value="KGM89283.1"/>
    <property type="molecule type" value="Genomic_DNA"/>
</dbReference>
<keyword evidence="1" id="KW-0812">Transmembrane</keyword>
<dbReference type="eggNOG" id="ENOG5033C6S">
    <property type="taxonomic scope" value="Bacteria"/>
</dbReference>
<organism evidence="2 3">
    <name type="scientific">Roseovarius mucosus DSM 17069</name>
    <dbReference type="NCBI Taxonomy" id="1288298"/>
    <lineage>
        <taxon>Bacteria</taxon>
        <taxon>Pseudomonadati</taxon>
        <taxon>Pseudomonadota</taxon>
        <taxon>Alphaproteobacteria</taxon>
        <taxon>Rhodobacterales</taxon>
        <taxon>Roseobacteraceae</taxon>
        <taxon>Roseovarius</taxon>
    </lineage>
</organism>